<keyword evidence="2" id="KW-1185">Reference proteome</keyword>
<dbReference type="EMBL" id="JAWDIE010000029">
    <property type="protein sequence ID" value="MEJ7139471.1"/>
    <property type="molecule type" value="Genomic_DNA"/>
</dbReference>
<evidence type="ECO:0000313" key="1">
    <source>
        <dbReference type="EMBL" id="MEJ7139471.1"/>
    </source>
</evidence>
<comment type="caution">
    <text evidence="1">The sequence shown here is derived from an EMBL/GenBank/DDBJ whole genome shotgun (WGS) entry which is preliminary data.</text>
</comment>
<evidence type="ECO:0000313" key="2">
    <source>
        <dbReference type="Proteomes" id="UP001364695"/>
    </source>
</evidence>
<dbReference type="Proteomes" id="UP001364695">
    <property type="component" value="Unassembled WGS sequence"/>
</dbReference>
<proteinExistence type="predicted"/>
<gene>
    <name evidence="1" type="primary">topA</name>
    <name evidence="1" type="ORF">RV045_13680</name>
</gene>
<protein>
    <submittedName>
        <fullName evidence="1">Type I DNA topoisomerase</fullName>
        <ecNumber evidence="1">5.6.2.1</ecNumber>
    </submittedName>
</protein>
<sequence>MKLMVVESPNKIKKLESILGSDWKVMASVGHIRDLPHNDLGIEQPGFTLNYEFIPPATVQGRTFPGGEERVARIRKEARNAEMVYLASDPDREGEAIAWHLKETLGLDESEYMRVTFDAITPDVIRAALNKARKIDYDLVHAQEARRALDRMYGYLVSPLLSDMLGMSLSAGRVQSPAVRLVVDQERRIKAFKKTSHFGASVAFDGESWQAEWNTKPFISEDKPYVLDEALASRAAACRQFRVTESDSGPAKQSPPSPFSTSLLLQAASVSLKLDPEVTAKLAQKLFEQGVITYIRTDSVNFSDEANAEIRSFAQGKGWALPDQPRKFKAKGDAQEAHEAIRPTHFEVEEAGEDDKQRALYRLIWQRSVASQLADAKYKVNTVTLEATDGAETFEFKAKGRVLVEPGWRVLTAKDAVQDDEGGDDDASGGKVPMLDVGSAKQADSGKLLRKETKPPSRFTKASLIAKLEAEGVGRPSTYPAIMQNIMSKGYLGEVKRFLEPTETGVLLVDQLVKAEFAFIELAFTRGLEEELDVIADGNCGYVEVVEPAFVQLQADIEAVGSSGAMKPRFPCPKCESGLRRFSPAGKTPFWCCTNAECKTFMDDVDNKPVERKTYACTTCGTGTMRRFKRKTGGGFLWACSTEGCKHFMDDDKGKPVEPTVHTCPKCKTAPLRRYQKKDKETGKPKGGFGWFCIGEDCKTFLDDEKGKPVAVKTAPCPACGKPMYRRKGEYGYWWGCSGFKDGCKTIMDDDKGKPVKRAAKKAVTKKA</sequence>
<accession>A0ACC6P5J2</accession>
<keyword evidence="1" id="KW-0413">Isomerase</keyword>
<reference evidence="1" key="1">
    <citation type="submission" date="2023-10" db="EMBL/GenBank/DDBJ databases">
        <title>Amphibacter perezi, gen. nov., sp. nov. a novel taxa of the family Comamonadaceae, class Betaproteobacteria isolated from the skin microbiota of Pelophylax perezi from different populations.</title>
        <authorList>
            <person name="Costa S."/>
            <person name="Proenca D.N."/>
            <person name="Lopes I."/>
            <person name="Morais P.V."/>
        </authorList>
    </citation>
    <scope>NUCLEOTIDE SEQUENCE</scope>
    <source>
        <strain evidence="1">SL12-8</strain>
    </source>
</reference>
<organism evidence="1 2">
    <name type="scientific">Amphibiibacter pelophylacis</name>
    <dbReference type="NCBI Taxonomy" id="1799477"/>
    <lineage>
        <taxon>Bacteria</taxon>
        <taxon>Pseudomonadati</taxon>
        <taxon>Pseudomonadota</taxon>
        <taxon>Betaproteobacteria</taxon>
        <taxon>Burkholderiales</taxon>
        <taxon>Sphaerotilaceae</taxon>
        <taxon>Amphibiibacter</taxon>
    </lineage>
</organism>
<name>A0ACC6P5J2_9BURK</name>
<dbReference type="EC" id="5.6.2.1" evidence="1"/>